<dbReference type="Proteomes" id="UP000019487">
    <property type="component" value="Unassembled WGS sequence"/>
</dbReference>
<accession>W9CPG5</accession>
<protein>
    <submittedName>
        <fullName evidence="2">Uncharacterized protein</fullName>
    </submittedName>
</protein>
<dbReference type="AlphaFoldDB" id="W9CPG5"/>
<feature type="compositionally biased region" description="Polar residues" evidence="1">
    <location>
        <begin position="118"/>
        <end position="132"/>
    </location>
</feature>
<feature type="region of interest" description="Disordered" evidence="1">
    <location>
        <begin position="1"/>
        <end position="147"/>
    </location>
</feature>
<feature type="compositionally biased region" description="Basic and acidic residues" evidence="1">
    <location>
        <begin position="11"/>
        <end position="22"/>
    </location>
</feature>
<feature type="compositionally biased region" description="Basic and acidic residues" evidence="1">
    <location>
        <begin position="133"/>
        <end position="147"/>
    </location>
</feature>
<name>W9CPG5_SCLBF</name>
<comment type="caution">
    <text evidence="2">The sequence shown here is derived from an EMBL/GenBank/DDBJ whole genome shotgun (WGS) entry which is preliminary data.</text>
</comment>
<dbReference type="EMBL" id="AYSA01000036">
    <property type="protein sequence ID" value="ESZ98717.1"/>
    <property type="molecule type" value="Genomic_DNA"/>
</dbReference>
<proteinExistence type="predicted"/>
<dbReference type="HOGENOM" id="CLU_1769196_0_0_1"/>
<organism evidence="2 3">
    <name type="scientific">Sclerotinia borealis (strain F-4128)</name>
    <dbReference type="NCBI Taxonomy" id="1432307"/>
    <lineage>
        <taxon>Eukaryota</taxon>
        <taxon>Fungi</taxon>
        <taxon>Dikarya</taxon>
        <taxon>Ascomycota</taxon>
        <taxon>Pezizomycotina</taxon>
        <taxon>Leotiomycetes</taxon>
        <taxon>Helotiales</taxon>
        <taxon>Sclerotiniaceae</taxon>
        <taxon>Sclerotinia</taxon>
    </lineage>
</organism>
<evidence type="ECO:0000313" key="3">
    <source>
        <dbReference type="Proteomes" id="UP000019487"/>
    </source>
</evidence>
<evidence type="ECO:0000256" key="1">
    <source>
        <dbReference type="SAM" id="MobiDB-lite"/>
    </source>
</evidence>
<evidence type="ECO:0000313" key="2">
    <source>
        <dbReference type="EMBL" id="ESZ98717.1"/>
    </source>
</evidence>
<sequence length="147" mass="16263">MEGWGNTGKLSRRDDLLAETRSNDLGLPDWHSGVDSMVMMASESVNVLPRHTPPKGVHQSTGSQHPPPTPQAMVDSEVIQQSSTAPPKPPTSNVEKGDPRQRADENPRQCASHRDTNHLQSQKYFISRSPQKNLREKMQDSSGKVDS</sequence>
<feature type="compositionally biased region" description="Basic and acidic residues" evidence="1">
    <location>
        <begin position="95"/>
        <end position="117"/>
    </location>
</feature>
<keyword evidence="3" id="KW-1185">Reference proteome</keyword>
<gene>
    <name evidence="2" type="ORF">SBOR_0955</name>
</gene>
<reference evidence="2 3" key="1">
    <citation type="journal article" date="2014" name="Genome Announc.">
        <title>Draft genome sequence of Sclerotinia borealis, a psychrophilic plant pathogenic fungus.</title>
        <authorList>
            <person name="Mardanov A.V."/>
            <person name="Beletsky A.V."/>
            <person name="Kadnikov V.V."/>
            <person name="Ignatov A.N."/>
            <person name="Ravin N.V."/>
        </authorList>
    </citation>
    <scope>NUCLEOTIDE SEQUENCE [LARGE SCALE GENOMIC DNA]</scope>
    <source>
        <strain evidence="3">F-4157</strain>
    </source>
</reference>